<evidence type="ECO:0000256" key="2">
    <source>
        <dbReference type="ARBA" id="ARBA00014675"/>
    </source>
</evidence>
<dbReference type="GO" id="GO:0003723">
    <property type="term" value="F:RNA binding"/>
    <property type="evidence" value="ECO:0007669"/>
    <property type="project" value="TreeGrafter"/>
</dbReference>
<dbReference type="FunCoup" id="A0A2I4B2V8">
    <property type="interactions" value="861"/>
</dbReference>
<dbReference type="NCBIfam" id="TIGR00756">
    <property type="entry name" value="PPR"/>
    <property type="match status" value="1"/>
</dbReference>
<dbReference type="Gene3D" id="1.25.40.10">
    <property type="entry name" value="Tetratricopeptide repeat domain"/>
    <property type="match status" value="1"/>
</dbReference>
<proteinExistence type="inferred from homology"/>
<protein>
    <recommendedName>
        <fullName evidence="2">Pentatricopeptide repeat-containing protein 2, mitochondrial</fullName>
    </recommendedName>
</protein>
<dbReference type="PANTHER" id="PTHR14700">
    <property type="entry name" value="PENTATRICOPEPTIDE REPEAT-CONTAINING PROTEIN 2, MITOCHONDRIAL"/>
    <property type="match status" value="1"/>
</dbReference>
<dbReference type="RefSeq" id="XP_013862061.1">
    <property type="nucleotide sequence ID" value="XM_014006607.1"/>
</dbReference>
<feature type="repeat" description="PPR" evidence="3">
    <location>
        <begin position="163"/>
        <end position="197"/>
    </location>
</feature>
<dbReference type="InterPro" id="IPR011990">
    <property type="entry name" value="TPR-like_helical_dom_sf"/>
</dbReference>
<dbReference type="InParanoid" id="A0A2I4B2V8"/>
<evidence type="ECO:0000256" key="1">
    <source>
        <dbReference type="ARBA" id="ARBA00008677"/>
    </source>
</evidence>
<accession>A0A2I4B2V8</accession>
<keyword evidence="4" id="KW-1185">Reference proteome</keyword>
<organism evidence="4 5">
    <name type="scientific">Austrofundulus limnaeus</name>
    <name type="common">Annual killifish</name>
    <dbReference type="NCBI Taxonomy" id="52670"/>
    <lineage>
        <taxon>Eukaryota</taxon>
        <taxon>Metazoa</taxon>
        <taxon>Chordata</taxon>
        <taxon>Craniata</taxon>
        <taxon>Vertebrata</taxon>
        <taxon>Euteleostomi</taxon>
        <taxon>Actinopterygii</taxon>
        <taxon>Neopterygii</taxon>
        <taxon>Teleostei</taxon>
        <taxon>Neoteleostei</taxon>
        <taxon>Acanthomorphata</taxon>
        <taxon>Ovalentaria</taxon>
        <taxon>Atherinomorphae</taxon>
        <taxon>Cyprinodontiformes</taxon>
        <taxon>Rivulidae</taxon>
        <taxon>Austrofundulus</taxon>
    </lineage>
</organism>
<name>A0A2I4B2V8_AUSLI</name>
<dbReference type="AlphaFoldDB" id="A0A2I4B2V8"/>
<evidence type="ECO:0000313" key="5">
    <source>
        <dbReference type="RefSeq" id="XP_013862061.1"/>
    </source>
</evidence>
<comment type="similarity">
    <text evidence="1">Belongs to the PTCD2 family.</text>
</comment>
<dbReference type="PANTHER" id="PTHR14700:SF0">
    <property type="entry name" value="PENTATRICOPEPTIDE REPEAT-CONTAINING PROTEIN 2, MITOCHONDRIAL"/>
    <property type="match status" value="1"/>
</dbReference>
<dbReference type="KEGG" id="alim:106516309"/>
<reference evidence="5" key="1">
    <citation type="submission" date="2025-08" db="UniProtKB">
        <authorList>
            <consortium name="RefSeq"/>
        </authorList>
    </citation>
    <scope>IDENTIFICATION</scope>
    <source>
        <strain evidence="5">Quisiro</strain>
        <tissue evidence="5">Liver</tissue>
    </source>
</reference>
<dbReference type="CTD" id="79810"/>
<dbReference type="OrthoDB" id="6073372at2759"/>
<evidence type="ECO:0000256" key="3">
    <source>
        <dbReference type="PROSITE-ProRule" id="PRU00708"/>
    </source>
</evidence>
<dbReference type="InterPro" id="IPR034629">
    <property type="entry name" value="PTCD2"/>
</dbReference>
<dbReference type="Proteomes" id="UP000192220">
    <property type="component" value="Unplaced"/>
</dbReference>
<evidence type="ECO:0000313" key="4">
    <source>
        <dbReference type="Proteomes" id="UP000192220"/>
    </source>
</evidence>
<dbReference type="GO" id="GO:0005739">
    <property type="term" value="C:mitochondrion"/>
    <property type="evidence" value="ECO:0007669"/>
    <property type="project" value="InterPro"/>
</dbReference>
<dbReference type="PROSITE" id="PS51375">
    <property type="entry name" value="PPR"/>
    <property type="match status" value="1"/>
</dbReference>
<dbReference type="GO" id="GO:0007005">
    <property type="term" value="P:mitochondrion organization"/>
    <property type="evidence" value="ECO:0007669"/>
    <property type="project" value="TreeGrafter"/>
</dbReference>
<gene>
    <name evidence="5" type="primary">ptcd2</name>
</gene>
<sequence>MSVMALLARVAAKSCRSTLSGFSKGLFCGVLQPGWLQSCIGAKRHLLSENALKLQDFQHTKLDVARKITGSEGNNFELIKQKMQGHKLILREDLKLLLYLCETPEDMQIAREAIYRYHTENHNMLHGDYRFGTIFMRLCYELGLEELAAATITDEKMKGFFLDKTSFNIAIDLLFLKGSYERAMDVLRTMSNQGIQFNKDTVVLATGTYYKLNTADSYRNCIDLIEEQQTKGCFIPRHAYCFAVALALKQNDLEKARLLYSQIFKTDNKMCSSFKVIIQAMSGEISEAVSVLCISMYPESRFFEKKPEFTRDAVDFLRLQANGTQLQMKVEQIVTELEQAGQVTDETLDEMLCRTPSGKKPPVRREEPKTSTRTLMPLQPLWHTLFSE</sequence>
<dbReference type="InterPro" id="IPR002885">
    <property type="entry name" value="PPR_rpt"/>
</dbReference>
<dbReference type="GeneID" id="106516309"/>
<dbReference type="GO" id="GO:0050684">
    <property type="term" value="P:regulation of mRNA processing"/>
    <property type="evidence" value="ECO:0007669"/>
    <property type="project" value="InterPro"/>
</dbReference>